<name>A0A590UJA9_HUMAN</name>
<sequence length="367" mass="37330">MTLIEGVGDEVTVLFSVLACLLVLALAWVSTHTAEGGDPLPQPSGTPTPSQPSAAMAATDSMRGEAPGAETPSLRHRGQAAQPEPSTGFTATPPAPDSPQEPLVLRLKFLNDSEQVARAWPHDTIGSLKRSLSPQDPVSRPGTAGATHLPRAAARRRHPDPGQPSPPSQLRSPLPRVHESRSPKSPLPAGVRARPLRAGNRQPAAAPAAPAVAAALVLPDPVPALLSPDRHSGPGRLHPAPQSPGLCHVPPVVPPRALGSVAGPSGPCSPRRGGSCCLPRPASPACLFPPPWSPALRRRGLPGLAEAPPCDRRGSGPPPGAADPQPALGVGSSGSGICCRCLGPGQSRAAPGARLSVLPEDPAASNP</sequence>
<evidence type="ECO:0000256" key="4">
    <source>
        <dbReference type="ARBA" id="ARBA00022490"/>
    </source>
</evidence>
<evidence type="ECO:0000256" key="3">
    <source>
        <dbReference type="ARBA" id="ARBA00004496"/>
    </source>
</evidence>
<evidence type="ECO:0000256" key="9">
    <source>
        <dbReference type="SAM" id="MobiDB-lite"/>
    </source>
</evidence>
<reference evidence="11" key="5">
    <citation type="submission" date="2025-09" db="UniProtKB">
        <authorList>
            <consortium name="Ensembl"/>
        </authorList>
    </citation>
    <scope>IDENTIFICATION</scope>
</reference>
<dbReference type="Ensembl" id="ENST00000653405.1">
    <property type="protein sequence ID" value="ENSP00000499339.1"/>
    <property type="gene ID" value="ENSG00000164897.14"/>
</dbReference>
<gene>
    <name evidence="11" type="primary">TMUB1</name>
</gene>
<keyword evidence="13 14" id="KW-1267">Proteomics identification</keyword>
<dbReference type="Antibodypedia" id="32973">
    <property type="antibodies" value="105 antibodies from 17 providers"/>
</dbReference>
<dbReference type="PANTHER" id="PTHR14557">
    <property type="entry name" value="PROTEIN C7ORF21"/>
    <property type="match status" value="1"/>
</dbReference>
<feature type="region of interest" description="Disordered" evidence="9">
    <location>
        <begin position="347"/>
        <end position="367"/>
    </location>
</feature>
<evidence type="ECO:0000256" key="10">
    <source>
        <dbReference type="SAM" id="SignalP"/>
    </source>
</evidence>
<dbReference type="OpenTargets" id="ENSG00000164897"/>
<comment type="subcellular location">
    <subcellularLocation>
        <location evidence="3">Cytoplasm</location>
    </subcellularLocation>
    <subcellularLocation>
        <location evidence="2">Membrane</location>
    </subcellularLocation>
    <subcellularLocation>
        <location evidence="1">Nucleus</location>
    </subcellularLocation>
</comment>
<evidence type="ECO:0000313" key="12">
    <source>
        <dbReference type="Proteomes" id="UP000005640"/>
    </source>
</evidence>
<protein>
    <submittedName>
        <fullName evidence="11">Transmembrane and ubiquitin like domain containing 1</fullName>
    </submittedName>
</protein>
<reference evidence="11 12" key="3">
    <citation type="journal article" date="2004" name="Nature">
        <title>Finishing the euchromatic sequence of the human genome.</title>
        <authorList>
            <consortium name="International Human Genome Sequencing Consortium"/>
        </authorList>
    </citation>
    <scope>NUCLEOTIDE SEQUENCE [LARGE SCALE GENOMIC DNA]</scope>
</reference>
<dbReference type="Bgee" id="ENSG00000164897">
    <property type="expression patterns" value="Expressed in mucosa of transverse colon and 99 other cell types or tissues"/>
</dbReference>
<keyword evidence="10" id="KW-0732">Signal</keyword>
<keyword evidence="6" id="KW-1133">Transmembrane helix</keyword>
<evidence type="ECO:0000256" key="1">
    <source>
        <dbReference type="ARBA" id="ARBA00004123"/>
    </source>
</evidence>
<keyword evidence="5" id="KW-0812">Transmembrane</keyword>
<dbReference type="AlphaFoldDB" id="A0A590UJA9"/>
<reference evidence="11 12" key="2">
    <citation type="journal article" date="2003" name="Nature">
        <title>The DNA sequence of human chromosome 7.</title>
        <authorList>
            <person name="Hillier L.W."/>
            <person name="Fulton R.S."/>
            <person name="Fulton L.A."/>
            <person name="Graves T.A."/>
            <person name="Pepin K.H."/>
            <person name="Wagner-McPherson C."/>
            <person name="Layman D."/>
            <person name="Maas J."/>
            <person name="Jaeger S."/>
            <person name="Walker R."/>
            <person name="Wylie K."/>
            <person name="Sekhon M."/>
            <person name="Becker M.C."/>
            <person name="O'Laughlin M.D."/>
            <person name="Schaller M.E."/>
            <person name="Fewell G.A."/>
            <person name="Delehaunty K.D."/>
            <person name="Miner T.L."/>
            <person name="Nash W.E."/>
            <person name="Cordes M."/>
            <person name="Du H."/>
            <person name="Sun H."/>
            <person name="Edwards J."/>
            <person name="Bradshaw-Cordum H."/>
            <person name="Ali J."/>
            <person name="Andrews S."/>
            <person name="Isak A."/>
            <person name="Vanbrunt A."/>
            <person name="Nguyen C."/>
            <person name="Du F."/>
            <person name="Lamar B."/>
            <person name="Courtney L."/>
            <person name="Kalicki J."/>
            <person name="Ozersky P."/>
            <person name="Bielicki L."/>
            <person name="Scott K."/>
            <person name="Holmes A."/>
            <person name="Harkins R."/>
            <person name="Harris A."/>
            <person name="Strong C.M."/>
            <person name="Hou S."/>
            <person name="Tomlinson C."/>
            <person name="Dauphin-Kohlberg S."/>
            <person name="Kozlowicz-Reilly A."/>
            <person name="Leonard S."/>
            <person name="Rohlfing T."/>
            <person name="Rock S.M."/>
            <person name="Tin-Wollam A.M."/>
            <person name="Abbott A."/>
            <person name="Minx P."/>
            <person name="Maupin R."/>
            <person name="Strowmatt C."/>
            <person name="Latreille P."/>
            <person name="Miller N."/>
            <person name="Johnson D."/>
            <person name="Murray J."/>
            <person name="Woessner J.P."/>
            <person name="Wendl M.C."/>
            <person name="Yang S.P."/>
            <person name="Schultz B.R."/>
            <person name="Wallis J.W."/>
            <person name="Spieth J."/>
            <person name="Bieri T.A."/>
            <person name="Nelson J.O."/>
            <person name="Berkowicz N."/>
            <person name="Wohldmann P.E."/>
            <person name="Cook L.L."/>
            <person name="Hickenbotham M.T."/>
            <person name="Eldred J."/>
            <person name="Williams D."/>
            <person name="Bedell J.A."/>
            <person name="Mardis E.R."/>
            <person name="Clifton S.W."/>
            <person name="Chissoe S.L."/>
            <person name="Marra M.A."/>
            <person name="Raymond C."/>
            <person name="Haugen E."/>
            <person name="Gillett W."/>
            <person name="Zhou Y."/>
            <person name="James R."/>
            <person name="Phelps K."/>
            <person name="Iadanoto S."/>
            <person name="Bubb K."/>
            <person name="Simms E."/>
            <person name="Levy R."/>
            <person name="Clendenning J."/>
            <person name="Kaul R."/>
            <person name="Kent W.J."/>
            <person name="Furey T.S."/>
            <person name="Baertsch R.A."/>
            <person name="Brent M.R."/>
            <person name="Keibler E."/>
            <person name="Flicek P."/>
            <person name="Bork P."/>
            <person name="Suyama M."/>
            <person name="Bailey J.A."/>
            <person name="Portnoy M.E."/>
            <person name="Torrents D."/>
            <person name="Chinwalla A.T."/>
            <person name="Gish W.R."/>
            <person name="Eddy S.R."/>
            <person name="McPherson J.D."/>
            <person name="Olson M.V."/>
            <person name="Eichler E.E."/>
            <person name="Green E.D."/>
            <person name="Waterston R.H."/>
            <person name="Wilson R.K."/>
        </authorList>
    </citation>
    <scope>NUCLEOTIDE SEQUENCE [LARGE SCALE GENOMIC DNA]</scope>
</reference>
<dbReference type="GeneTree" id="ENSGT00390000014069"/>
<evidence type="ECO:0000256" key="6">
    <source>
        <dbReference type="ARBA" id="ARBA00022989"/>
    </source>
</evidence>
<dbReference type="VEuPathDB" id="HostDB:ENSG00000164897"/>
<evidence type="ECO:0007829" key="13">
    <source>
        <dbReference type="PeptideAtlas" id="A0A590UJA9"/>
    </source>
</evidence>
<dbReference type="PANTHER" id="PTHR14557:SF3">
    <property type="entry name" value="TRANSMEMBRANE AND UBIQUITIN-LIKE DOMAIN-CONTAINING PROTEIN 1"/>
    <property type="match status" value="1"/>
</dbReference>
<dbReference type="GO" id="GO:0005634">
    <property type="term" value="C:nucleus"/>
    <property type="evidence" value="ECO:0007669"/>
    <property type="project" value="UniProtKB-SubCell"/>
</dbReference>
<dbReference type="InterPro" id="IPR040352">
    <property type="entry name" value="TMUB1/2"/>
</dbReference>
<feature type="chain" id="PRO_5022867211" evidence="10">
    <location>
        <begin position="37"/>
        <end position="367"/>
    </location>
</feature>
<feature type="region of interest" description="Disordered" evidence="9">
    <location>
        <begin position="34"/>
        <end position="101"/>
    </location>
</feature>
<keyword evidence="7" id="KW-0472">Membrane</keyword>
<dbReference type="EMBL" id="AC010973">
    <property type="status" value="NOT_ANNOTATED_CDS"/>
    <property type="molecule type" value="Genomic_DNA"/>
</dbReference>
<evidence type="ECO:0000256" key="2">
    <source>
        <dbReference type="ARBA" id="ARBA00004370"/>
    </source>
</evidence>
<feature type="region of interest" description="Disordered" evidence="9">
    <location>
        <begin position="126"/>
        <end position="205"/>
    </location>
</feature>
<dbReference type="ExpressionAtlas" id="A0A590UJA9">
    <property type="expression patterns" value="baseline and differential"/>
</dbReference>
<evidence type="ECO:0000256" key="5">
    <source>
        <dbReference type="ARBA" id="ARBA00022692"/>
    </source>
</evidence>
<proteinExistence type="evidence at protein level"/>
<dbReference type="GO" id="GO:0005737">
    <property type="term" value="C:cytoplasm"/>
    <property type="evidence" value="ECO:0007669"/>
    <property type="project" value="UniProtKB-SubCell"/>
</dbReference>
<keyword evidence="12" id="KW-1185">Reference proteome</keyword>
<accession>A0A590UJA9</accession>
<evidence type="ECO:0007829" key="14">
    <source>
        <dbReference type="ProteomicsDB" id="A0A590UJA9"/>
    </source>
</evidence>
<dbReference type="OMA" id="GSGICCR"/>
<dbReference type="MassIVE" id="A0A590UJA9"/>
<feature type="region of interest" description="Disordered" evidence="9">
    <location>
        <begin position="297"/>
        <end position="333"/>
    </location>
</feature>
<feature type="compositionally biased region" description="Pro residues" evidence="9">
    <location>
        <begin position="40"/>
        <end position="50"/>
    </location>
</feature>
<feature type="signal peptide" evidence="10">
    <location>
        <begin position="1"/>
        <end position="36"/>
    </location>
</feature>
<evidence type="ECO:0000256" key="7">
    <source>
        <dbReference type="ARBA" id="ARBA00023136"/>
    </source>
</evidence>
<reference evidence="11 12" key="1">
    <citation type="journal article" date="2001" name="Nature">
        <title>Initial sequencing and analysis of the human genome.</title>
        <authorList>
            <consortium name="International Human Genome Sequencing Consortium"/>
            <person name="Lander E.S."/>
            <person name="Linton L.M."/>
            <person name="Birren B."/>
            <person name="Nusbaum C."/>
            <person name="Zody M.C."/>
            <person name="Baldwin J."/>
            <person name="Devon K."/>
            <person name="Dewar K."/>
            <person name="Doyle M."/>
            <person name="FitzHugh W."/>
            <person name="Funke R."/>
            <person name="Gage D."/>
            <person name="Harris K."/>
            <person name="Heaford A."/>
            <person name="Howland J."/>
            <person name="Kann L."/>
            <person name="Lehoczky J."/>
            <person name="LeVine R."/>
            <person name="McEwan P."/>
            <person name="McKernan K."/>
            <person name="Meldrim J."/>
            <person name="Mesirov J.P."/>
            <person name="Miranda C."/>
            <person name="Morris W."/>
            <person name="Naylor J."/>
            <person name="Raymond C."/>
            <person name="Rosetti M."/>
            <person name="Santos R."/>
            <person name="Sheridan A."/>
            <person name="Sougnez C."/>
            <person name="Stange-Thomann N."/>
            <person name="Stojanovic N."/>
            <person name="Subramanian A."/>
            <person name="Wyman D."/>
            <person name="Rogers J."/>
            <person name="Sulston J."/>
            <person name="Ainscough R."/>
            <person name="Beck S."/>
            <person name="Bentley D."/>
            <person name="Burton J."/>
            <person name="Clee C."/>
            <person name="Carter N."/>
            <person name="Coulson A."/>
            <person name="Deadman R."/>
            <person name="Deloukas P."/>
            <person name="Dunham A."/>
            <person name="Dunham I."/>
            <person name="Durbin R."/>
            <person name="French L."/>
            <person name="Grafham D."/>
            <person name="Gregory S."/>
            <person name="Hubbard T."/>
            <person name="Humphray S."/>
            <person name="Hunt A."/>
            <person name="Jones M."/>
            <person name="Lloyd C."/>
            <person name="McMurray A."/>
            <person name="Matthews L."/>
            <person name="Mercer S."/>
            <person name="Milne S."/>
            <person name="Mullikin J.C."/>
            <person name="Mungall A."/>
            <person name="Plumb R."/>
            <person name="Ross M."/>
            <person name="Shownkeen R."/>
            <person name="Sims S."/>
            <person name="Waterston R.H."/>
            <person name="Wilson R.K."/>
            <person name="Hillier L.W."/>
            <person name="McPherson J.D."/>
            <person name="Marra M.A."/>
            <person name="Mardis E.R."/>
            <person name="Fulton L.A."/>
            <person name="Chinwalla A.T."/>
            <person name="Pepin K.H."/>
            <person name="Gish W.R."/>
            <person name="Chissoe S.L."/>
            <person name="Wendl M.C."/>
            <person name="Delehaunty K.D."/>
            <person name="Miner T.L."/>
            <person name="Delehaunty A."/>
            <person name="Kramer J.B."/>
            <person name="Cook L.L."/>
            <person name="Fulton R.S."/>
            <person name="Johnson D.L."/>
            <person name="Minx P.J."/>
            <person name="Clifton S.W."/>
            <person name="Hawkins T."/>
            <person name="Branscomb E."/>
            <person name="Predki P."/>
            <person name="Richardson P."/>
            <person name="Wenning S."/>
            <person name="Slezak T."/>
            <person name="Doggett N."/>
            <person name="Cheng J.F."/>
            <person name="Olsen A."/>
            <person name="Lucas S."/>
            <person name="Elkin C."/>
            <person name="Uberbacher E."/>
            <person name="Frazier M."/>
            <person name="Gibbs R.A."/>
            <person name="Muzny D.M."/>
            <person name="Scherer S.E."/>
            <person name="Bouck J.B."/>
            <person name="Sodergren E.J."/>
            <person name="Worley K.C."/>
            <person name="Rives C.M."/>
            <person name="Gorrell J.H."/>
            <person name="Metzker M.L."/>
            <person name="Naylor S.L."/>
            <person name="Kucherlapati R.S."/>
            <person name="Nelson D.L."/>
            <person name="Weinstock G.M."/>
            <person name="Sakaki Y."/>
            <person name="Fujiyama A."/>
            <person name="Hattori M."/>
            <person name="Yada T."/>
            <person name="Toyoda A."/>
            <person name="Itoh T."/>
            <person name="Kawagoe C."/>
            <person name="Watanabe H."/>
            <person name="Totoki Y."/>
            <person name="Taylor T."/>
            <person name="Weissenbach J."/>
            <person name="Heilig R."/>
            <person name="Saurin W."/>
            <person name="Artiguenave F."/>
            <person name="Brottier P."/>
            <person name="Bruls T."/>
            <person name="Pelletier E."/>
            <person name="Robert C."/>
            <person name="Wincker P."/>
            <person name="Smith D.R."/>
            <person name="Doucette-Stamm L."/>
            <person name="Rubenfield M."/>
            <person name="Weinstock K."/>
            <person name="Lee H.M."/>
            <person name="Dubois J."/>
            <person name="Rosenthal A."/>
            <person name="Platzer M."/>
            <person name="Nyakatura G."/>
            <person name="Taudien S."/>
            <person name="Rump A."/>
            <person name="Yang H."/>
            <person name="Yu J."/>
            <person name="Wang J."/>
            <person name="Huang G."/>
            <person name="Gu J."/>
            <person name="Hood L."/>
            <person name="Rowen L."/>
            <person name="Madan A."/>
            <person name="Qin S."/>
            <person name="Davis R.W."/>
            <person name="Federspiel N.A."/>
            <person name="Abola A.P."/>
            <person name="Proctor M.J."/>
            <person name="Myers R.M."/>
            <person name="Schmutz J."/>
            <person name="Dickson M."/>
            <person name="Grimwood J."/>
            <person name="Cox D.R."/>
            <person name="Olson M.V."/>
            <person name="Kaul R."/>
            <person name="Raymond C."/>
            <person name="Shimizu N."/>
            <person name="Kawasaki K."/>
            <person name="Minoshima S."/>
            <person name="Evans G.A."/>
            <person name="Athanasiou M."/>
            <person name="Schultz R."/>
            <person name="Roe B.A."/>
            <person name="Chen F."/>
            <person name="Pan H."/>
            <person name="Ramser J."/>
            <person name="Lehrach H."/>
            <person name="Reinhardt R."/>
            <person name="McCombie W.R."/>
            <person name="de la Bastide M."/>
            <person name="Dedhia N."/>
            <person name="Blocker H."/>
            <person name="Hornischer K."/>
            <person name="Nordsiek G."/>
            <person name="Agarwala R."/>
            <person name="Aravind L."/>
            <person name="Bailey J.A."/>
            <person name="Bateman A."/>
            <person name="Batzoglou S."/>
            <person name="Birney E."/>
            <person name="Bork P."/>
            <person name="Brown D.G."/>
            <person name="Burge C.B."/>
            <person name="Cerutti L."/>
            <person name="Chen H.C."/>
            <person name="Church D."/>
            <person name="Clamp M."/>
            <person name="Copley R.R."/>
            <person name="Doerks T."/>
            <person name="Eddy S.R."/>
            <person name="Eichler E.E."/>
            <person name="Furey T.S."/>
            <person name="Galagan J."/>
            <person name="Gilbert J.G."/>
            <person name="Harmon C."/>
            <person name="Hayashizaki Y."/>
            <person name="Haussler D."/>
            <person name="Hermjakob H."/>
            <person name="Hokamp K."/>
            <person name="Jang W."/>
            <person name="Johnson L.S."/>
            <person name="Jones T.A."/>
            <person name="Kasif S."/>
            <person name="Kaspryzk A."/>
            <person name="Kennedy S."/>
            <person name="Kent W.J."/>
            <person name="Kitts P."/>
            <person name="Koonin E.V."/>
            <person name="Korf I."/>
            <person name="Kulp D."/>
            <person name="Lancet D."/>
            <person name="Lowe T.M."/>
            <person name="McLysaght A."/>
            <person name="Mikkelsen T."/>
            <person name="Moran J.V."/>
            <person name="Mulder N."/>
            <person name="Pollara V.J."/>
            <person name="Ponting C.P."/>
            <person name="Schuler G."/>
            <person name="Schultz J."/>
            <person name="Slater G."/>
            <person name="Smit A.F."/>
            <person name="Stupka E."/>
            <person name="Szustakowski J."/>
            <person name="Thierry-Mieg D."/>
            <person name="Thierry-Mieg J."/>
            <person name="Wagner L."/>
            <person name="Wallis J."/>
            <person name="Wheeler R."/>
            <person name="Williams A."/>
            <person name="Wolf Y.I."/>
            <person name="Wolfe K.H."/>
            <person name="Yang S.P."/>
            <person name="Yeh R.F."/>
            <person name="Collins F."/>
            <person name="Guyer M.S."/>
            <person name="Peterson J."/>
            <person name="Felsenfeld A."/>
            <person name="Wetterstrand K.A."/>
            <person name="Patrinos A."/>
            <person name="Morgan M.J."/>
            <person name="de Jong P."/>
            <person name="Catanese J.J."/>
            <person name="Osoegawa K."/>
            <person name="Shizuya H."/>
            <person name="Choi S."/>
            <person name="Chen Y.J."/>
        </authorList>
    </citation>
    <scope>NUCLEOTIDE SEQUENCE [LARGE SCALE GENOMIC DNA]</scope>
</reference>
<reference evidence="11" key="4">
    <citation type="submission" date="2025-08" db="UniProtKB">
        <authorList>
            <consortium name="Ensembl"/>
        </authorList>
    </citation>
    <scope>IDENTIFICATION</scope>
</reference>
<dbReference type="Ensembl" id="ENST00000653405.1">
    <property type="protein sequence ID" value="ENSP00000499339.1"/>
    <property type="gene ID" value="ENSG00000164897.15"/>
</dbReference>
<keyword evidence="8" id="KW-0539">Nucleus</keyword>
<dbReference type="HGNC" id="HGNC:21709">
    <property type="gene designation" value="TMUB1"/>
</dbReference>
<evidence type="ECO:0000256" key="8">
    <source>
        <dbReference type="ARBA" id="ARBA00023242"/>
    </source>
</evidence>
<keyword evidence="4" id="KW-0963">Cytoplasm</keyword>
<dbReference type="OrthoDB" id="161999at2759"/>
<dbReference type="Proteomes" id="UP000005640">
    <property type="component" value="Chromosome 7"/>
</dbReference>
<organism evidence="11 12">
    <name type="scientific">Homo sapiens</name>
    <name type="common">Human</name>
    <dbReference type="NCBI Taxonomy" id="9606"/>
    <lineage>
        <taxon>Eukaryota</taxon>
        <taxon>Metazoa</taxon>
        <taxon>Chordata</taxon>
        <taxon>Craniata</taxon>
        <taxon>Vertebrata</taxon>
        <taxon>Euteleostomi</taxon>
        <taxon>Mammalia</taxon>
        <taxon>Eutheria</taxon>
        <taxon>Euarchontoglires</taxon>
        <taxon>Primates</taxon>
        <taxon>Haplorrhini</taxon>
        <taxon>Catarrhini</taxon>
        <taxon>Hominidae</taxon>
        <taxon>Homo</taxon>
    </lineage>
</organism>
<dbReference type="GO" id="GO:0036503">
    <property type="term" value="P:ERAD pathway"/>
    <property type="evidence" value="ECO:0007669"/>
    <property type="project" value="InterPro"/>
</dbReference>
<evidence type="ECO:0000313" key="11">
    <source>
        <dbReference type="Ensembl" id="ENSP00000499339.1"/>
    </source>
</evidence>
<dbReference type="GO" id="GO:0016020">
    <property type="term" value="C:membrane"/>
    <property type="evidence" value="ECO:0007669"/>
    <property type="project" value="UniProtKB-SubCell"/>
</dbReference>